<protein>
    <recommendedName>
        <fullName evidence="5">Large ribosomal subunit protein bL25</fullName>
    </recommendedName>
    <alternativeName>
        <fullName evidence="5">General stress protein CTC</fullName>
    </alternativeName>
</protein>
<keyword evidence="1 5" id="KW-0699">rRNA-binding</keyword>
<dbReference type="InterPro" id="IPR020057">
    <property type="entry name" value="Ribosomal_bL25_b-dom"/>
</dbReference>
<organism evidence="9 10">
    <name type="scientific">Thauera sedimentorum</name>
    <dbReference type="NCBI Taxonomy" id="2767595"/>
    <lineage>
        <taxon>Bacteria</taxon>
        <taxon>Pseudomonadati</taxon>
        <taxon>Pseudomonadota</taxon>
        <taxon>Betaproteobacteria</taxon>
        <taxon>Rhodocyclales</taxon>
        <taxon>Zoogloeaceae</taxon>
        <taxon>Thauera</taxon>
    </lineage>
</organism>
<evidence type="ECO:0000256" key="1">
    <source>
        <dbReference type="ARBA" id="ARBA00022730"/>
    </source>
</evidence>
<evidence type="ECO:0000256" key="4">
    <source>
        <dbReference type="ARBA" id="ARBA00023274"/>
    </source>
</evidence>
<comment type="caution">
    <text evidence="9">The sequence shown here is derived from an EMBL/GenBank/DDBJ whole genome shotgun (WGS) entry which is preliminary data.</text>
</comment>
<dbReference type="InterPro" id="IPR020930">
    <property type="entry name" value="Ribosomal_uL5_bac-type"/>
</dbReference>
<dbReference type="InterPro" id="IPR001021">
    <property type="entry name" value="Ribosomal_bL25_long"/>
</dbReference>
<evidence type="ECO:0000256" key="3">
    <source>
        <dbReference type="ARBA" id="ARBA00022980"/>
    </source>
</evidence>
<dbReference type="Gene3D" id="2.40.240.10">
    <property type="entry name" value="Ribosomal Protein L25, Chain P"/>
    <property type="match status" value="1"/>
</dbReference>
<dbReference type="InterPro" id="IPR020055">
    <property type="entry name" value="Ribosomal_bL25_short"/>
</dbReference>
<comment type="function">
    <text evidence="5">This is one of the proteins that binds to the 5S RNA in the ribosome where it forms part of the central protuberance.</text>
</comment>
<dbReference type="NCBIfam" id="NF004130">
    <property type="entry name" value="PRK05618.1-5"/>
    <property type="match status" value="1"/>
</dbReference>
<keyword evidence="3 5" id="KW-0689">Ribosomal protein</keyword>
<dbReference type="NCBIfam" id="NF004128">
    <property type="entry name" value="PRK05618.1-2"/>
    <property type="match status" value="1"/>
</dbReference>
<feature type="region of interest" description="Disordered" evidence="6">
    <location>
        <begin position="1"/>
        <end position="20"/>
    </location>
</feature>
<evidence type="ECO:0000313" key="10">
    <source>
        <dbReference type="Proteomes" id="UP000603602"/>
    </source>
</evidence>
<evidence type="ECO:0000256" key="2">
    <source>
        <dbReference type="ARBA" id="ARBA00022884"/>
    </source>
</evidence>
<evidence type="ECO:0000259" key="7">
    <source>
        <dbReference type="Pfam" id="PF01386"/>
    </source>
</evidence>
<dbReference type="InterPro" id="IPR029751">
    <property type="entry name" value="Ribosomal_L25_dom"/>
</dbReference>
<dbReference type="EMBL" id="JACYTO010000002">
    <property type="protein sequence ID" value="MBD8504445.1"/>
    <property type="molecule type" value="Genomic_DNA"/>
</dbReference>
<keyword evidence="2 5" id="KW-0694">RNA-binding</keyword>
<name>A0ABR9BDM7_9RHOO</name>
<comment type="subunit">
    <text evidence="5">Part of the 50S ribosomal subunit; part of the 5S rRNA/L5/L18/L25 subcomplex. Contacts the 5S rRNA. Binds to the 5S rRNA independently of L5 and L18.</text>
</comment>
<dbReference type="PANTHER" id="PTHR33284">
    <property type="entry name" value="RIBOSOMAL PROTEIN L25/GLN-TRNA SYNTHETASE, ANTI-CODON-BINDING DOMAIN-CONTAINING PROTEIN"/>
    <property type="match status" value="1"/>
</dbReference>
<dbReference type="InterPro" id="IPR037121">
    <property type="entry name" value="Ribosomal_bL25_C"/>
</dbReference>
<dbReference type="SUPFAM" id="SSF50715">
    <property type="entry name" value="Ribosomal protein L25-like"/>
    <property type="match status" value="1"/>
</dbReference>
<evidence type="ECO:0000256" key="6">
    <source>
        <dbReference type="SAM" id="MobiDB-lite"/>
    </source>
</evidence>
<dbReference type="Pfam" id="PF14693">
    <property type="entry name" value="Ribosomal_TL5_C"/>
    <property type="match status" value="1"/>
</dbReference>
<evidence type="ECO:0000313" key="9">
    <source>
        <dbReference type="EMBL" id="MBD8504445.1"/>
    </source>
</evidence>
<dbReference type="NCBIfam" id="NF004612">
    <property type="entry name" value="PRK05943.1"/>
    <property type="match status" value="1"/>
</dbReference>
<dbReference type="HAMAP" id="MF_01336">
    <property type="entry name" value="Ribosomal_bL25"/>
    <property type="match status" value="1"/>
</dbReference>
<dbReference type="NCBIfam" id="TIGR00731">
    <property type="entry name" value="bL25_bact_ctc"/>
    <property type="match status" value="1"/>
</dbReference>
<dbReference type="RefSeq" id="WP_187719184.1">
    <property type="nucleotide sequence ID" value="NZ_JACTAH010000002.1"/>
</dbReference>
<reference evidence="10" key="1">
    <citation type="submission" date="2023-07" db="EMBL/GenBank/DDBJ databases">
        <title>Thauera sp. CAU 1555 isolated from sand of Yaerae Beach.</title>
        <authorList>
            <person name="Kim W."/>
        </authorList>
    </citation>
    <scope>NUCLEOTIDE SEQUENCE [LARGE SCALE GENOMIC DNA]</scope>
    <source>
        <strain evidence="10">CAU 1555</strain>
    </source>
</reference>
<dbReference type="InterPro" id="IPR011035">
    <property type="entry name" value="Ribosomal_bL25/Gln-tRNA_synth"/>
</dbReference>
<dbReference type="GO" id="GO:0005840">
    <property type="term" value="C:ribosome"/>
    <property type="evidence" value="ECO:0007669"/>
    <property type="project" value="UniProtKB-KW"/>
</dbReference>
<accession>A0ABR9BDM7</accession>
<sequence length="200" mass="21904">MQIEFKATQREEQGSSASRRLRRAGQVPGIIYGGDVAATPITMDHNEMYHLLNKEAFHASVLTIDLEGKKQTVVLRDSQWHAYKPQVLHIDFQRVDADHKIHLKVPLHFVNGDNSPAVKLGGGMISHVINELDVQCLPANLPEFIEVDLGGLEADQSIHVSQIKLPKGVELVVHGEGDPVVVTVLKTKGEAAAEEESAEG</sequence>
<dbReference type="Gene3D" id="2.170.120.20">
    <property type="entry name" value="Ribosomal protein L25, beta domain"/>
    <property type="match status" value="1"/>
</dbReference>
<evidence type="ECO:0000259" key="8">
    <source>
        <dbReference type="Pfam" id="PF14693"/>
    </source>
</evidence>
<dbReference type="Proteomes" id="UP000603602">
    <property type="component" value="Unassembled WGS sequence"/>
</dbReference>
<evidence type="ECO:0000256" key="5">
    <source>
        <dbReference type="HAMAP-Rule" id="MF_01334"/>
    </source>
</evidence>
<dbReference type="HAMAP" id="MF_01334">
    <property type="entry name" value="Ribosomal_bL25_CTC"/>
    <property type="match status" value="1"/>
</dbReference>
<keyword evidence="10" id="KW-1185">Reference proteome</keyword>
<feature type="domain" description="Large ribosomal subunit protein bL25 beta" evidence="8">
    <location>
        <begin position="100"/>
        <end position="187"/>
    </location>
</feature>
<comment type="similarity">
    <text evidence="5">Belongs to the bacterial ribosomal protein bL25 family. CTC subfamily.</text>
</comment>
<keyword evidence="4 5" id="KW-0687">Ribonucleoprotein</keyword>
<feature type="domain" description="Large ribosomal subunit protein bL25 L25" evidence="7">
    <location>
        <begin position="6"/>
        <end position="92"/>
    </location>
</feature>
<dbReference type="InterPro" id="IPR020056">
    <property type="entry name" value="Rbsml_bL25/Gln-tRNA_synth_N"/>
</dbReference>
<proteinExistence type="inferred from homology"/>
<dbReference type="PANTHER" id="PTHR33284:SF1">
    <property type="entry name" value="RIBOSOMAL PROTEIN L25_GLN-TRNA SYNTHETASE, ANTI-CODON-BINDING DOMAIN-CONTAINING PROTEIN"/>
    <property type="match status" value="1"/>
</dbReference>
<dbReference type="CDD" id="cd00495">
    <property type="entry name" value="Ribosomal_L25_TL5_CTC"/>
    <property type="match status" value="1"/>
</dbReference>
<dbReference type="Pfam" id="PF01386">
    <property type="entry name" value="Ribosomal_L25p"/>
    <property type="match status" value="1"/>
</dbReference>
<gene>
    <name evidence="5" type="primary">rplY</name>
    <name evidence="5" type="synonym">ctc</name>
    <name evidence="9" type="ORF">IFO67_16260</name>
</gene>